<comment type="similarity">
    <text evidence="1">Belongs to the SOS response-associated peptidase family.</text>
</comment>
<dbReference type="SUPFAM" id="SSF143081">
    <property type="entry name" value="BB1717-like"/>
    <property type="match status" value="1"/>
</dbReference>
<dbReference type="GO" id="GO:0008233">
    <property type="term" value="F:peptidase activity"/>
    <property type="evidence" value="ECO:0007669"/>
    <property type="project" value="UniProtKB-KW"/>
</dbReference>
<dbReference type="GO" id="GO:0106300">
    <property type="term" value="P:protein-DNA covalent cross-linking repair"/>
    <property type="evidence" value="ECO:0007669"/>
    <property type="project" value="InterPro"/>
</dbReference>
<keyword evidence="8" id="KW-0456">Lyase</keyword>
<evidence type="ECO:0000256" key="6">
    <source>
        <dbReference type="ARBA" id="ARBA00023124"/>
    </source>
</evidence>
<dbReference type="InterPro" id="IPR003738">
    <property type="entry name" value="SRAP"/>
</dbReference>
<keyword evidence="5" id="KW-0378">Hydrolase</keyword>
<dbReference type="GO" id="GO:0006508">
    <property type="term" value="P:proteolysis"/>
    <property type="evidence" value="ECO:0007669"/>
    <property type="project" value="UniProtKB-KW"/>
</dbReference>
<gene>
    <name evidence="12" type="ORF">RF11_00141</name>
</gene>
<dbReference type="EMBL" id="JWZT01002083">
    <property type="protein sequence ID" value="KII70359.1"/>
    <property type="molecule type" value="Genomic_DNA"/>
</dbReference>
<evidence type="ECO:0000256" key="8">
    <source>
        <dbReference type="ARBA" id="ARBA00023239"/>
    </source>
</evidence>
<protein>
    <recommendedName>
        <fullName evidence="2">Abasic site processing protein HMCES</fullName>
    </recommendedName>
    <alternativeName>
        <fullName evidence="9">Embryonic stem cell-specific 5-hydroxymethylcytosine-binding protein</fullName>
    </alternativeName>
    <alternativeName>
        <fullName evidence="10">Peptidase HMCES</fullName>
    </alternativeName>
    <alternativeName>
        <fullName evidence="11">SRAP domain-containing protein 1</fullName>
    </alternativeName>
</protein>
<evidence type="ECO:0000256" key="7">
    <source>
        <dbReference type="ARBA" id="ARBA00023125"/>
    </source>
</evidence>
<evidence type="ECO:0000256" key="1">
    <source>
        <dbReference type="ARBA" id="ARBA00008136"/>
    </source>
</evidence>
<name>A0A0C2IY46_THEKT</name>
<evidence type="ECO:0000256" key="10">
    <source>
        <dbReference type="ARBA" id="ARBA00030898"/>
    </source>
</evidence>
<sequence length="243" mass="27534">MCGRLACYADASSIENRTKFKYRGQCYDIAWKGEKEKNSYQPSYNISKTGYLPSIINENQDLSIRNVEFGMKNPTGSPASDFSCINGRVETVAEKPFFAKSLKDNKRCVIICQGFYEWTLEEGRKIPHYCTVDDFMFLAGLYTVVNNKITCCIITTPASSKFSKIHNRMPAILENDYQVVTWLIGSGFSIKELPNILGPVNNISDVIVTTRMNNSKYNGEDCIVPVKREGNFYQTKLPFSKIV</sequence>
<keyword evidence="3" id="KW-0645">Protease</keyword>
<keyword evidence="4" id="KW-0227">DNA damage</keyword>
<evidence type="ECO:0000256" key="5">
    <source>
        <dbReference type="ARBA" id="ARBA00022801"/>
    </source>
</evidence>
<dbReference type="GO" id="GO:0003697">
    <property type="term" value="F:single-stranded DNA binding"/>
    <property type="evidence" value="ECO:0007669"/>
    <property type="project" value="InterPro"/>
</dbReference>
<evidence type="ECO:0000256" key="3">
    <source>
        <dbReference type="ARBA" id="ARBA00022670"/>
    </source>
</evidence>
<comment type="caution">
    <text evidence="12">The sequence shown here is derived from an EMBL/GenBank/DDBJ whole genome shotgun (WGS) entry which is preliminary data.</text>
</comment>
<dbReference type="OrthoDB" id="2111841at2759"/>
<keyword evidence="7" id="KW-0238">DNA-binding</keyword>
<dbReference type="AlphaFoldDB" id="A0A0C2IY46"/>
<evidence type="ECO:0000256" key="2">
    <source>
        <dbReference type="ARBA" id="ARBA00015888"/>
    </source>
</evidence>
<keyword evidence="6" id="KW-0190">Covalent protein-DNA linkage</keyword>
<organism evidence="12 13">
    <name type="scientific">Thelohanellus kitauei</name>
    <name type="common">Myxosporean</name>
    <dbReference type="NCBI Taxonomy" id="669202"/>
    <lineage>
        <taxon>Eukaryota</taxon>
        <taxon>Metazoa</taxon>
        <taxon>Cnidaria</taxon>
        <taxon>Myxozoa</taxon>
        <taxon>Myxosporea</taxon>
        <taxon>Bivalvulida</taxon>
        <taxon>Platysporina</taxon>
        <taxon>Myxobolidae</taxon>
        <taxon>Thelohanellus</taxon>
    </lineage>
</organism>
<dbReference type="PANTHER" id="PTHR13604">
    <property type="entry name" value="DC12-RELATED"/>
    <property type="match status" value="1"/>
</dbReference>
<dbReference type="Proteomes" id="UP000031668">
    <property type="component" value="Unassembled WGS sequence"/>
</dbReference>
<evidence type="ECO:0000256" key="9">
    <source>
        <dbReference type="ARBA" id="ARBA00030390"/>
    </source>
</evidence>
<keyword evidence="13" id="KW-1185">Reference proteome</keyword>
<evidence type="ECO:0000313" key="13">
    <source>
        <dbReference type="Proteomes" id="UP000031668"/>
    </source>
</evidence>
<reference evidence="12 13" key="1">
    <citation type="journal article" date="2014" name="Genome Biol. Evol.">
        <title>The genome of the myxosporean Thelohanellus kitauei shows adaptations to nutrient acquisition within its fish host.</title>
        <authorList>
            <person name="Yang Y."/>
            <person name="Xiong J."/>
            <person name="Zhou Z."/>
            <person name="Huo F."/>
            <person name="Miao W."/>
            <person name="Ran C."/>
            <person name="Liu Y."/>
            <person name="Zhang J."/>
            <person name="Feng J."/>
            <person name="Wang M."/>
            <person name="Wang M."/>
            <person name="Wang L."/>
            <person name="Yao B."/>
        </authorList>
    </citation>
    <scope>NUCLEOTIDE SEQUENCE [LARGE SCALE GENOMIC DNA]</scope>
    <source>
        <strain evidence="12">Wuqing</strain>
    </source>
</reference>
<evidence type="ECO:0000256" key="11">
    <source>
        <dbReference type="ARBA" id="ARBA00031130"/>
    </source>
</evidence>
<dbReference type="Gene3D" id="3.90.1680.10">
    <property type="entry name" value="SOS response associated peptidase-like"/>
    <property type="match status" value="1"/>
</dbReference>
<proteinExistence type="inferred from homology"/>
<dbReference type="Pfam" id="PF02586">
    <property type="entry name" value="SRAP"/>
    <property type="match status" value="1"/>
</dbReference>
<dbReference type="InterPro" id="IPR036590">
    <property type="entry name" value="SRAP-like"/>
</dbReference>
<dbReference type="PANTHER" id="PTHR13604:SF0">
    <property type="entry name" value="ABASIC SITE PROCESSING PROTEIN HMCES"/>
    <property type="match status" value="1"/>
</dbReference>
<dbReference type="GO" id="GO:0016829">
    <property type="term" value="F:lyase activity"/>
    <property type="evidence" value="ECO:0007669"/>
    <property type="project" value="UniProtKB-KW"/>
</dbReference>
<accession>A0A0C2IY46</accession>
<evidence type="ECO:0000256" key="4">
    <source>
        <dbReference type="ARBA" id="ARBA00022763"/>
    </source>
</evidence>
<evidence type="ECO:0000313" key="12">
    <source>
        <dbReference type="EMBL" id="KII70359.1"/>
    </source>
</evidence>